<keyword evidence="2" id="KW-0378">Hydrolase</keyword>
<dbReference type="EMBL" id="QFRA01000003">
    <property type="protein sequence ID" value="PZR06109.1"/>
    <property type="molecule type" value="Genomic_DNA"/>
</dbReference>
<comment type="caution">
    <text evidence="2">The sequence shown here is derived from an EMBL/GenBank/DDBJ whole genome shotgun (WGS) entry which is preliminary data.</text>
</comment>
<accession>A0A2W5SS31</accession>
<dbReference type="InterPro" id="IPR002725">
    <property type="entry name" value="YgjP-like_metallopeptidase"/>
</dbReference>
<evidence type="ECO:0000313" key="3">
    <source>
        <dbReference type="Proteomes" id="UP000249432"/>
    </source>
</evidence>
<gene>
    <name evidence="2" type="ORF">DI525_02065</name>
</gene>
<dbReference type="PANTHER" id="PTHR30399">
    <property type="entry name" value="UNCHARACTERIZED PROTEIN YGJP"/>
    <property type="match status" value="1"/>
</dbReference>
<dbReference type="Gene3D" id="3.30.2010.10">
    <property type="entry name" value="Metalloproteases ('zincins'), catalytic domain"/>
    <property type="match status" value="1"/>
</dbReference>
<evidence type="ECO:0000313" key="2">
    <source>
        <dbReference type="EMBL" id="PZR06109.1"/>
    </source>
</evidence>
<proteinExistence type="predicted"/>
<dbReference type="AlphaFoldDB" id="A0A2W5SS31"/>
<evidence type="ECO:0000259" key="1">
    <source>
        <dbReference type="Pfam" id="PF01863"/>
    </source>
</evidence>
<dbReference type="PANTHER" id="PTHR30399:SF1">
    <property type="entry name" value="UTP PYROPHOSPHATASE"/>
    <property type="match status" value="1"/>
</dbReference>
<dbReference type="Pfam" id="PF01863">
    <property type="entry name" value="YgjP-like"/>
    <property type="match status" value="1"/>
</dbReference>
<reference evidence="2 3" key="1">
    <citation type="submission" date="2017-08" db="EMBL/GenBank/DDBJ databases">
        <title>Infants hospitalized years apart are colonized by the same room-sourced microbial strains.</title>
        <authorList>
            <person name="Brooks B."/>
            <person name="Olm M.R."/>
            <person name="Firek B.A."/>
            <person name="Baker R."/>
            <person name="Thomas B.C."/>
            <person name="Morowitz M.J."/>
            <person name="Banfield J.F."/>
        </authorList>
    </citation>
    <scope>NUCLEOTIDE SEQUENCE [LARGE SCALE GENOMIC DNA]</scope>
    <source>
        <strain evidence="2">S2_003_000_R1_3</strain>
    </source>
</reference>
<sequence>MPHRVKQDVAAVVEDFAPEVEIRLSSRRKKTLSARRESGRIVVMAPARMSAASLRDSVESLVRRVEKKSSVADKSDEDLHRRARRLNAKYLENRAEWTDIRWVTNMERRWASCSTDTGRIRISHYLKDVPDYVLDQVIVHELVHTFIPNHSAEFYAWAHRVDYWERADGYLEAYQRWGRGGGHSS</sequence>
<name>A0A2W5SS31_9CORY</name>
<dbReference type="CDD" id="cd07344">
    <property type="entry name" value="M48_yhfN_like"/>
    <property type="match status" value="1"/>
</dbReference>
<feature type="domain" description="YgjP-like metallopeptidase" evidence="1">
    <location>
        <begin position="96"/>
        <end position="167"/>
    </location>
</feature>
<protein>
    <submittedName>
        <fullName evidence="2">Metal-dependent hydrolase</fullName>
    </submittedName>
</protein>
<dbReference type="InterPro" id="IPR053136">
    <property type="entry name" value="UTP_pyrophosphatase-like"/>
</dbReference>
<dbReference type="RefSeq" id="WP_303734144.1">
    <property type="nucleotide sequence ID" value="NZ_CAKZHK010000007.1"/>
</dbReference>
<dbReference type="GO" id="GO:0016787">
    <property type="term" value="F:hydrolase activity"/>
    <property type="evidence" value="ECO:0007669"/>
    <property type="project" value="UniProtKB-KW"/>
</dbReference>
<organism evidence="2 3">
    <name type="scientific">Corynebacterium kroppenstedtii</name>
    <dbReference type="NCBI Taxonomy" id="161879"/>
    <lineage>
        <taxon>Bacteria</taxon>
        <taxon>Bacillati</taxon>
        <taxon>Actinomycetota</taxon>
        <taxon>Actinomycetes</taxon>
        <taxon>Mycobacteriales</taxon>
        <taxon>Corynebacteriaceae</taxon>
        <taxon>Corynebacterium</taxon>
    </lineage>
</organism>
<dbReference type="Proteomes" id="UP000249432">
    <property type="component" value="Unassembled WGS sequence"/>
</dbReference>